<protein>
    <submittedName>
        <fullName evidence="1">Uncharacterized protein</fullName>
    </submittedName>
</protein>
<reference evidence="1" key="1">
    <citation type="journal article" date="2023" name="Plant J.">
        <title>Genome sequences and population genomics provide insights into the demographic history, inbreeding, and mutation load of two 'living fossil' tree species of Dipteronia.</title>
        <authorList>
            <person name="Feng Y."/>
            <person name="Comes H.P."/>
            <person name="Chen J."/>
            <person name="Zhu S."/>
            <person name="Lu R."/>
            <person name="Zhang X."/>
            <person name="Li P."/>
            <person name="Qiu J."/>
            <person name="Olsen K.M."/>
            <person name="Qiu Y."/>
        </authorList>
    </citation>
    <scope>NUCLEOTIDE SEQUENCE</scope>
    <source>
        <strain evidence="1">KIB01</strain>
    </source>
</reference>
<comment type="caution">
    <text evidence="1">The sequence shown here is derived from an EMBL/GenBank/DDBJ whole genome shotgun (WGS) entry which is preliminary data.</text>
</comment>
<sequence>KSKVRGYSKISAYLGPPPHVDDWGCVPSIDQLRLESQKAKSLMLIQVHKGMEFVGGESTAVG</sequence>
<name>A0AAD9U3B4_9ROSI</name>
<proteinExistence type="predicted"/>
<evidence type="ECO:0000313" key="1">
    <source>
        <dbReference type="EMBL" id="KAK2646585.1"/>
    </source>
</evidence>
<dbReference type="EMBL" id="JANJYI010000006">
    <property type="protein sequence ID" value="KAK2646585.1"/>
    <property type="molecule type" value="Genomic_DNA"/>
</dbReference>
<dbReference type="AlphaFoldDB" id="A0AAD9U3B4"/>
<feature type="non-terminal residue" evidence="1">
    <location>
        <position position="62"/>
    </location>
</feature>
<evidence type="ECO:0000313" key="2">
    <source>
        <dbReference type="Proteomes" id="UP001280121"/>
    </source>
</evidence>
<accession>A0AAD9U3B4</accession>
<dbReference type="Proteomes" id="UP001280121">
    <property type="component" value="Unassembled WGS sequence"/>
</dbReference>
<organism evidence="1 2">
    <name type="scientific">Dipteronia dyeriana</name>
    <dbReference type="NCBI Taxonomy" id="168575"/>
    <lineage>
        <taxon>Eukaryota</taxon>
        <taxon>Viridiplantae</taxon>
        <taxon>Streptophyta</taxon>
        <taxon>Embryophyta</taxon>
        <taxon>Tracheophyta</taxon>
        <taxon>Spermatophyta</taxon>
        <taxon>Magnoliopsida</taxon>
        <taxon>eudicotyledons</taxon>
        <taxon>Gunneridae</taxon>
        <taxon>Pentapetalae</taxon>
        <taxon>rosids</taxon>
        <taxon>malvids</taxon>
        <taxon>Sapindales</taxon>
        <taxon>Sapindaceae</taxon>
        <taxon>Hippocastanoideae</taxon>
        <taxon>Acereae</taxon>
        <taxon>Dipteronia</taxon>
    </lineage>
</organism>
<gene>
    <name evidence="1" type="ORF">Ddye_021780</name>
</gene>
<feature type="non-terminal residue" evidence="1">
    <location>
        <position position="1"/>
    </location>
</feature>
<keyword evidence="2" id="KW-1185">Reference proteome</keyword>